<dbReference type="AlphaFoldDB" id="A0A8B4H715"/>
<dbReference type="Pfam" id="PF01022">
    <property type="entry name" value="HTH_5"/>
    <property type="match status" value="1"/>
</dbReference>
<dbReference type="EMBL" id="UARK01000006">
    <property type="protein sequence ID" value="SPW28251.1"/>
    <property type="molecule type" value="Genomic_DNA"/>
</dbReference>
<dbReference type="CDD" id="cd00090">
    <property type="entry name" value="HTH_ARSR"/>
    <property type="match status" value="1"/>
</dbReference>
<dbReference type="PANTHER" id="PTHR43132:SF2">
    <property type="entry name" value="ARSENICAL RESISTANCE OPERON REPRESSOR ARSR-RELATED"/>
    <property type="match status" value="1"/>
</dbReference>
<dbReference type="InterPro" id="IPR011991">
    <property type="entry name" value="ArsR-like_HTH"/>
</dbReference>
<reference evidence="6 7" key="1">
    <citation type="submission" date="2018-06" db="EMBL/GenBank/DDBJ databases">
        <authorList>
            <consortium name="Pathogen Informatics"/>
            <person name="Doyle S."/>
        </authorList>
    </citation>
    <scope>NUCLEOTIDE SEQUENCE [LARGE SCALE GENOMIC DNA]</scope>
    <source>
        <strain evidence="6 7">NCTC10254</strain>
    </source>
</reference>
<evidence type="ECO:0000256" key="1">
    <source>
        <dbReference type="ARBA" id="ARBA00023015"/>
    </source>
</evidence>
<proteinExistence type="predicted"/>
<evidence type="ECO:0000313" key="7">
    <source>
        <dbReference type="Proteomes" id="UP000249886"/>
    </source>
</evidence>
<dbReference type="InterPro" id="IPR036390">
    <property type="entry name" value="WH_DNA-bd_sf"/>
</dbReference>
<feature type="region of interest" description="Disordered" evidence="4">
    <location>
        <begin position="26"/>
        <end position="48"/>
    </location>
</feature>
<keyword evidence="1" id="KW-0805">Transcription regulation</keyword>
<dbReference type="GO" id="GO:0003700">
    <property type="term" value="F:DNA-binding transcription factor activity"/>
    <property type="evidence" value="ECO:0007669"/>
    <property type="project" value="InterPro"/>
</dbReference>
<gene>
    <name evidence="6" type="primary">znr</name>
    <name evidence="6" type="ORF">NCTC10254_01243</name>
</gene>
<accession>A0A8B4H715</accession>
<dbReference type="GO" id="GO:0003677">
    <property type="term" value="F:DNA binding"/>
    <property type="evidence" value="ECO:0007669"/>
    <property type="project" value="UniProtKB-KW"/>
</dbReference>
<dbReference type="Gene3D" id="1.10.10.10">
    <property type="entry name" value="Winged helix-like DNA-binding domain superfamily/Winged helix DNA-binding domain"/>
    <property type="match status" value="1"/>
</dbReference>
<dbReference type="InterPro" id="IPR001845">
    <property type="entry name" value="HTH_ArsR_DNA-bd_dom"/>
</dbReference>
<name>A0A8B4H715_9CORY</name>
<dbReference type="PRINTS" id="PR00778">
    <property type="entry name" value="HTHARSR"/>
</dbReference>
<dbReference type="PANTHER" id="PTHR43132">
    <property type="entry name" value="ARSENICAL RESISTANCE OPERON REPRESSOR ARSR-RELATED"/>
    <property type="match status" value="1"/>
</dbReference>
<dbReference type="InterPro" id="IPR036388">
    <property type="entry name" value="WH-like_DNA-bd_sf"/>
</dbReference>
<dbReference type="Proteomes" id="UP000249886">
    <property type="component" value="Unassembled WGS sequence"/>
</dbReference>
<organism evidence="6 7">
    <name type="scientific">Corynebacterium matruchotii</name>
    <dbReference type="NCBI Taxonomy" id="43768"/>
    <lineage>
        <taxon>Bacteria</taxon>
        <taxon>Bacillati</taxon>
        <taxon>Actinomycetota</taxon>
        <taxon>Actinomycetes</taxon>
        <taxon>Mycobacteriales</taxon>
        <taxon>Corynebacteriaceae</taxon>
        <taxon>Corynebacterium</taxon>
    </lineage>
</organism>
<dbReference type="NCBIfam" id="NF033788">
    <property type="entry name" value="HTH_metalloreg"/>
    <property type="match status" value="1"/>
</dbReference>
<evidence type="ECO:0000256" key="2">
    <source>
        <dbReference type="ARBA" id="ARBA00023125"/>
    </source>
</evidence>
<protein>
    <submittedName>
        <fullName evidence="6">ArsR family transcriptional regulator</fullName>
    </submittedName>
</protein>
<dbReference type="SMART" id="SM00418">
    <property type="entry name" value="HTH_ARSR"/>
    <property type="match status" value="1"/>
</dbReference>
<dbReference type="SUPFAM" id="SSF46785">
    <property type="entry name" value="Winged helix' DNA-binding domain"/>
    <property type="match status" value="1"/>
</dbReference>
<comment type="caution">
    <text evidence="6">The sequence shown here is derived from an EMBL/GenBank/DDBJ whole genome shotgun (WGS) entry which is preliminary data.</text>
</comment>
<keyword evidence="2" id="KW-0238">DNA-binding</keyword>
<evidence type="ECO:0000256" key="3">
    <source>
        <dbReference type="ARBA" id="ARBA00023163"/>
    </source>
</evidence>
<evidence type="ECO:0000313" key="6">
    <source>
        <dbReference type="EMBL" id="SPW28251.1"/>
    </source>
</evidence>
<keyword evidence="3" id="KW-0804">Transcription</keyword>
<dbReference type="InterPro" id="IPR051011">
    <property type="entry name" value="Metal_resp_trans_reg"/>
</dbReference>
<feature type="domain" description="HTH arsR-type" evidence="5">
    <location>
        <begin position="55"/>
        <end position="149"/>
    </location>
</feature>
<sequence length="166" mass="18478">MFLLRFIPPSQPSPTMAAPVRQGTMTIGTTEPSLPEPPSPEPTHANQHKSPITLIDPIKLASSAQIFKALDSPTRLQIIHLLAQRDHFVYELVETLGSSQPLISQHLRILRKANIVEHHRSGRLITYRLRCPAALDIIELAATTCYSDRHHDQAPPAPILEDTQIP</sequence>
<dbReference type="PROSITE" id="PS50987">
    <property type="entry name" value="HTH_ARSR_2"/>
    <property type="match status" value="1"/>
</dbReference>
<evidence type="ECO:0000256" key="4">
    <source>
        <dbReference type="SAM" id="MobiDB-lite"/>
    </source>
</evidence>
<evidence type="ECO:0000259" key="5">
    <source>
        <dbReference type="PROSITE" id="PS50987"/>
    </source>
</evidence>